<keyword evidence="11 15" id="KW-0694">RNA-binding</keyword>
<keyword evidence="7" id="KW-0378">Hydrolase</keyword>
<evidence type="ECO:0000256" key="13">
    <source>
        <dbReference type="ARBA" id="ARBA00023211"/>
    </source>
</evidence>
<evidence type="ECO:0000256" key="6">
    <source>
        <dbReference type="ARBA" id="ARBA00022741"/>
    </source>
</evidence>
<evidence type="ECO:0000256" key="7">
    <source>
        <dbReference type="ARBA" id="ARBA00022801"/>
    </source>
</evidence>
<feature type="domain" description="Helicase ATP-binding" evidence="19">
    <location>
        <begin position="37"/>
        <end position="243"/>
    </location>
</feature>
<reference evidence="22 23" key="1">
    <citation type="journal article" date="2016" name="Fungal Biol.">
        <title>The genome of Xylona heveae provides a window into fungal endophytism.</title>
        <authorList>
            <person name="Gazis R."/>
            <person name="Kuo A."/>
            <person name="Riley R."/>
            <person name="LaButti K."/>
            <person name="Lipzen A."/>
            <person name="Lin J."/>
            <person name="Amirebrahimi M."/>
            <person name="Hesse C.N."/>
            <person name="Spatafora J.W."/>
            <person name="Henrissat B."/>
            <person name="Hainaut M."/>
            <person name="Grigoriev I.V."/>
            <person name="Hibbett D.S."/>
        </authorList>
    </citation>
    <scope>NUCLEOTIDE SEQUENCE [LARGE SCALE GENOMIC DNA]</scope>
    <source>
        <strain evidence="22 23">TC161</strain>
    </source>
</reference>
<dbReference type="OMA" id="HFCAVIP"/>
<dbReference type="GO" id="GO:0005634">
    <property type="term" value="C:nucleus"/>
    <property type="evidence" value="ECO:0007669"/>
    <property type="project" value="TreeGrafter"/>
</dbReference>
<evidence type="ECO:0000259" key="21">
    <source>
        <dbReference type="PROSITE" id="PS51327"/>
    </source>
</evidence>
<dbReference type="GO" id="GO:0046872">
    <property type="term" value="F:metal ion binding"/>
    <property type="evidence" value="ECO:0007669"/>
    <property type="project" value="UniProtKB-KW"/>
</dbReference>
<comment type="cofactor">
    <cofactor evidence="2">
        <name>Mg(2+)</name>
        <dbReference type="ChEBI" id="CHEBI:18420"/>
    </cofactor>
</comment>
<dbReference type="GeneID" id="28895156"/>
<evidence type="ECO:0000256" key="15">
    <source>
        <dbReference type="PROSITE-ProRule" id="PRU00657"/>
    </source>
</evidence>
<dbReference type="InterPro" id="IPR000999">
    <property type="entry name" value="RNase_III_dom"/>
</dbReference>
<dbReference type="GO" id="GO:0005737">
    <property type="term" value="C:cytoplasm"/>
    <property type="evidence" value="ECO:0007669"/>
    <property type="project" value="TreeGrafter"/>
</dbReference>
<dbReference type="Gene3D" id="3.40.50.300">
    <property type="entry name" value="P-loop containing nucleotide triphosphate hydrolases"/>
    <property type="match status" value="3"/>
</dbReference>
<feature type="domain" description="RNase III" evidence="18">
    <location>
        <begin position="980"/>
        <end position="1110"/>
    </location>
</feature>
<keyword evidence="16" id="KW-0175">Coiled coil</keyword>
<name>A0A165A6C8_XYLHT</name>
<dbReference type="InterPro" id="IPR014001">
    <property type="entry name" value="Helicase_ATP-bd"/>
</dbReference>
<feature type="region of interest" description="Disordered" evidence="17">
    <location>
        <begin position="1437"/>
        <end position="1464"/>
    </location>
</feature>
<evidence type="ECO:0000256" key="9">
    <source>
        <dbReference type="ARBA" id="ARBA00022840"/>
    </source>
</evidence>
<dbReference type="PROSITE" id="PS50142">
    <property type="entry name" value="RNASE_3_2"/>
    <property type="match status" value="2"/>
</dbReference>
<dbReference type="SMART" id="SM00535">
    <property type="entry name" value="RIBOc"/>
    <property type="match status" value="2"/>
</dbReference>
<dbReference type="RefSeq" id="XP_018185570.1">
    <property type="nucleotide sequence ID" value="XM_018330019.1"/>
</dbReference>
<dbReference type="SMART" id="SM00490">
    <property type="entry name" value="HELICc"/>
    <property type="match status" value="1"/>
</dbReference>
<accession>A0A165A6C8</accession>
<dbReference type="EMBL" id="KV407464">
    <property type="protein sequence ID" value="KZF20015.1"/>
    <property type="molecule type" value="Genomic_DNA"/>
</dbReference>
<evidence type="ECO:0000259" key="20">
    <source>
        <dbReference type="PROSITE" id="PS51194"/>
    </source>
</evidence>
<dbReference type="SUPFAM" id="SSF69065">
    <property type="entry name" value="RNase III domain-like"/>
    <property type="match status" value="2"/>
</dbReference>
<evidence type="ECO:0000256" key="8">
    <source>
        <dbReference type="ARBA" id="ARBA00022806"/>
    </source>
</evidence>
<evidence type="ECO:0000313" key="23">
    <source>
        <dbReference type="Proteomes" id="UP000076632"/>
    </source>
</evidence>
<evidence type="ECO:0000256" key="12">
    <source>
        <dbReference type="ARBA" id="ARBA00023118"/>
    </source>
</evidence>
<evidence type="ECO:0000256" key="4">
    <source>
        <dbReference type="ARBA" id="ARBA00022723"/>
    </source>
</evidence>
<dbReference type="GO" id="GO:0003723">
    <property type="term" value="F:RNA binding"/>
    <property type="evidence" value="ECO:0007669"/>
    <property type="project" value="UniProtKB-UniRule"/>
</dbReference>
<dbReference type="OrthoDB" id="416741at2759"/>
<dbReference type="InterPro" id="IPR001650">
    <property type="entry name" value="Helicase_C-like"/>
</dbReference>
<dbReference type="InterPro" id="IPR038248">
    <property type="entry name" value="Dicer_dimer_sf"/>
</dbReference>
<keyword evidence="10" id="KW-0460">Magnesium</keyword>
<dbReference type="CDD" id="cd00593">
    <property type="entry name" value="RIBOc"/>
    <property type="match status" value="2"/>
</dbReference>
<dbReference type="Proteomes" id="UP000076632">
    <property type="component" value="Unassembled WGS sequence"/>
</dbReference>
<dbReference type="PROSITE" id="PS00517">
    <property type="entry name" value="RNASE_3_1"/>
    <property type="match status" value="2"/>
</dbReference>
<sequence>MPDQLEEISDQGPRGPVDEDGPKLDQIMQARGYQMEMFEESMRQNIIVAMDTGSGKTHVYGSCSFCCRNLIECYAALNNLLSSSIRAVMRIEAELERLPLHKLVWFLAPTVALCEQQYRVLQLHLPVHQARFLSGDIVDRWSDQRQWDAILKNIRIVVSTHQVLSDALTHGFVKMEALGLMVFDEAHHCIKNHPANRIMRDFYRPLTFKGPGCDRPHILGLSASPIITNDKFGIQVIEGNLDAIARSPKRHREDLLKQVHHPALVNLFYPRPSMYANHGSFGTQTLRSLLSAFNELDIRDDPWVISLKSSTDPRDQAVLQEILVNHKTYTHQQIQLLVNRSINIYQELGGWAADIYISFCIRRFKAAVVANDDLQLSYTDEEKRYVYKILDKVYLISDDQALPEYLTEITDKVRCLLKFLVAEASPTFAGIVFAERRATVAVLSQIIALHPDTRDLFKCGAFVGLSGSSRRKRNIADLAEIKDQWSHLDEFRDRSRNLIVATSVLEEGIDVPGCKVVVCFDRIPNVKSFIQRRGRARQAKSKLALLLEENSLSSVDIFHELEREMKRIYEDDQREFEALQIQENELEQSNQKLQVNSTGALLTFDNAKSHLYHFCNTLSSDAYVDRGPRFSIEEDRCGNVRARVVLPLSVDPSVRTFIGKFWWRTEKAAKKDAAFEAYVGLYNAGLINDNLLPLRLPKSEFDRTAVGNEQLAVLSVDERLDPWAGIAQQITHSDNLIGSKLTVEKAGQQSLDMLMWLPHALPSNIQFQIQWDIATVFSIALEGQATRRSSTDNFTHLSEANYLLYNSVYRSRIEPGRLDFPALFTPNIALNVMQSWTKRSAGALPASDALVQNAGLAAVGLVRNRSRFGAPHVLQRTKPLDDCPDLESIREEEDLLADGPYLEVCRLSKRTDFLHALALPSSDPGDISRPPLRYLPISQCDVDILPFIYAQFALFIPSIMHQCGKWILAQRLCETTLSSVEFNDLDLVVTALCASSAREAVDYQRLEFLGDSILKFSVSLQLMDEHGNWHEGYLSAEKDRLVSNSRLSKASTHVGLDKYILTKAFTGSKWRPNYISNLLRLEGLEKREMSSKVLADVVEALIGAAFIDGGYEKAFKCLKVFLPEVNWLPLEQRKKSIYDQFPSDQKLPPVFTELEVLVGHNFGKKRLLLEAMTHASFSGDVSARSYQRLEFLGDAVLENLVVSYLFRHNPQLSVQEMHLMKTALVNANFLAFLCLEWLIEQDRIDVLVNPSSGEFEEVHAPVQHHFWKFMRHNSSAELVKAQRAVVRRHAELREQLKNALVHGNVYPWASLASLGAEKFFSDIVESLLGAVYLDASDASSACEKVAERIGILPYLRRLVSGQVHMLHPKEELGRLASNKRIRYTTGIEEVEGNNRYWCSVSMDEEKICRVSDGVSRVEVETRAADNALKVLFQERPQLEPSLEQPGEAAQLEDQIYSSKEGDRD</sequence>
<dbReference type="SUPFAM" id="SSF54768">
    <property type="entry name" value="dsRNA-binding domain-like"/>
    <property type="match status" value="1"/>
</dbReference>
<feature type="domain" description="RNase III" evidence="18">
    <location>
        <begin position="1151"/>
        <end position="1336"/>
    </location>
</feature>
<comment type="similarity">
    <text evidence="15">Belongs to the helicase family. Dicer subfamily.</text>
</comment>
<evidence type="ECO:0000256" key="10">
    <source>
        <dbReference type="ARBA" id="ARBA00022842"/>
    </source>
</evidence>
<evidence type="ECO:0000256" key="14">
    <source>
        <dbReference type="ARBA" id="ARBA00025403"/>
    </source>
</evidence>
<proteinExistence type="inferred from homology"/>
<dbReference type="Gene3D" id="1.10.1520.10">
    <property type="entry name" value="Ribonuclease III domain"/>
    <property type="match status" value="2"/>
</dbReference>
<evidence type="ECO:0000259" key="18">
    <source>
        <dbReference type="PROSITE" id="PS50142"/>
    </source>
</evidence>
<dbReference type="Gene3D" id="3.30.160.380">
    <property type="entry name" value="Dicer dimerisation domain"/>
    <property type="match status" value="1"/>
</dbReference>
<evidence type="ECO:0000256" key="17">
    <source>
        <dbReference type="SAM" id="MobiDB-lite"/>
    </source>
</evidence>
<comment type="function">
    <text evidence="14">Dicer-like endonuclease involved in cleaving double-stranded RNA in the RNA interference (RNAi) pathway. Produces 21 to 25 bp dsRNAs (siRNAs) which target the selective destruction of homologous RNAs leading to sequence-specific suppression of gene expression, called post-transcriptional gene silencing (PTGS). Part of a broad host defense response against viral infection and transposons.</text>
</comment>
<gene>
    <name evidence="22" type="ORF">L228DRAFT_214035</name>
</gene>
<dbReference type="InParanoid" id="A0A165A6C8"/>
<keyword evidence="23" id="KW-1185">Reference proteome</keyword>
<keyword evidence="5" id="KW-0677">Repeat</keyword>
<dbReference type="InterPro" id="IPR036389">
    <property type="entry name" value="RNase_III_sf"/>
</dbReference>
<dbReference type="Pfam" id="PF00271">
    <property type="entry name" value="Helicase_C"/>
    <property type="match status" value="1"/>
</dbReference>
<dbReference type="SUPFAM" id="SSF52540">
    <property type="entry name" value="P-loop containing nucleoside triphosphate hydrolases"/>
    <property type="match status" value="1"/>
</dbReference>
<keyword evidence="3" id="KW-0930">Antiviral protein</keyword>
<keyword evidence="6" id="KW-0547">Nucleotide-binding</keyword>
<dbReference type="InterPro" id="IPR011545">
    <property type="entry name" value="DEAD/DEAH_box_helicase_dom"/>
</dbReference>
<dbReference type="PANTHER" id="PTHR14950:SF37">
    <property type="entry name" value="ENDORIBONUCLEASE DICER"/>
    <property type="match status" value="1"/>
</dbReference>
<organism evidence="22 23">
    <name type="scientific">Xylona heveae (strain CBS 132557 / TC161)</name>
    <dbReference type="NCBI Taxonomy" id="1328760"/>
    <lineage>
        <taxon>Eukaryota</taxon>
        <taxon>Fungi</taxon>
        <taxon>Dikarya</taxon>
        <taxon>Ascomycota</taxon>
        <taxon>Pezizomycotina</taxon>
        <taxon>Xylonomycetes</taxon>
        <taxon>Xylonales</taxon>
        <taxon>Xylonaceae</taxon>
        <taxon>Xylona</taxon>
    </lineage>
</organism>
<dbReference type="GO" id="GO:0005524">
    <property type="term" value="F:ATP binding"/>
    <property type="evidence" value="ECO:0007669"/>
    <property type="project" value="UniProtKB-KW"/>
</dbReference>
<dbReference type="PROSITE" id="PS51194">
    <property type="entry name" value="HELICASE_CTER"/>
    <property type="match status" value="1"/>
</dbReference>
<evidence type="ECO:0000313" key="22">
    <source>
        <dbReference type="EMBL" id="KZF20015.1"/>
    </source>
</evidence>
<dbReference type="InterPro" id="IPR027417">
    <property type="entry name" value="P-loop_NTPase"/>
</dbReference>
<keyword evidence="4" id="KW-0479">Metal-binding</keyword>
<evidence type="ECO:0000256" key="1">
    <source>
        <dbReference type="ARBA" id="ARBA00001936"/>
    </source>
</evidence>
<dbReference type="SMART" id="SM00487">
    <property type="entry name" value="DEXDc"/>
    <property type="match status" value="1"/>
</dbReference>
<dbReference type="FunFam" id="1.10.1520.10:FF:000032">
    <property type="entry name" value="Dicer-like protein 2"/>
    <property type="match status" value="1"/>
</dbReference>
<dbReference type="PROSITE" id="PS51192">
    <property type="entry name" value="HELICASE_ATP_BIND_1"/>
    <property type="match status" value="1"/>
</dbReference>
<dbReference type="Pfam" id="PF03368">
    <property type="entry name" value="Dicer_dimer"/>
    <property type="match status" value="1"/>
</dbReference>
<dbReference type="GO" id="GO:0051607">
    <property type="term" value="P:defense response to virus"/>
    <property type="evidence" value="ECO:0007669"/>
    <property type="project" value="UniProtKB-KW"/>
</dbReference>
<dbReference type="Pfam" id="PF00270">
    <property type="entry name" value="DEAD"/>
    <property type="match status" value="1"/>
</dbReference>
<evidence type="ECO:0000256" key="11">
    <source>
        <dbReference type="ARBA" id="ARBA00022884"/>
    </source>
</evidence>
<evidence type="ECO:0000256" key="2">
    <source>
        <dbReference type="ARBA" id="ARBA00001946"/>
    </source>
</evidence>
<dbReference type="STRING" id="1328760.A0A165A6C8"/>
<dbReference type="GO" id="GO:0050688">
    <property type="term" value="P:regulation of defense response to virus"/>
    <property type="evidence" value="ECO:0007669"/>
    <property type="project" value="UniProtKB-KW"/>
</dbReference>
<feature type="region of interest" description="Disordered" evidence="17">
    <location>
        <begin position="1"/>
        <end position="23"/>
    </location>
</feature>
<evidence type="ECO:0000256" key="5">
    <source>
        <dbReference type="ARBA" id="ARBA00022737"/>
    </source>
</evidence>
<dbReference type="Pfam" id="PF00636">
    <property type="entry name" value="Ribonuclease_3"/>
    <property type="match status" value="2"/>
</dbReference>
<feature type="domain" description="Dicer dsRNA-binding fold" evidence="21">
    <location>
        <begin position="607"/>
        <end position="701"/>
    </location>
</feature>
<dbReference type="PANTHER" id="PTHR14950">
    <property type="entry name" value="DICER-RELATED"/>
    <property type="match status" value="1"/>
</dbReference>
<dbReference type="PROSITE" id="PS51327">
    <property type="entry name" value="DICER_DSRBF"/>
    <property type="match status" value="1"/>
</dbReference>
<keyword evidence="9" id="KW-0067">ATP-binding</keyword>
<dbReference type="GO" id="GO:0030422">
    <property type="term" value="P:siRNA processing"/>
    <property type="evidence" value="ECO:0007669"/>
    <property type="project" value="TreeGrafter"/>
</dbReference>
<keyword evidence="13" id="KW-0464">Manganese</keyword>
<dbReference type="GO" id="GO:0004386">
    <property type="term" value="F:helicase activity"/>
    <property type="evidence" value="ECO:0007669"/>
    <property type="project" value="UniProtKB-KW"/>
</dbReference>
<dbReference type="InterPro" id="IPR005034">
    <property type="entry name" value="Dicer_dimerisation"/>
</dbReference>
<evidence type="ECO:0000259" key="19">
    <source>
        <dbReference type="PROSITE" id="PS51192"/>
    </source>
</evidence>
<evidence type="ECO:0008006" key="24">
    <source>
        <dbReference type="Google" id="ProtNLM"/>
    </source>
</evidence>
<comment type="cofactor">
    <cofactor evidence="1">
        <name>Mn(2+)</name>
        <dbReference type="ChEBI" id="CHEBI:29035"/>
    </cofactor>
</comment>
<feature type="coiled-coil region" evidence="16">
    <location>
        <begin position="569"/>
        <end position="596"/>
    </location>
</feature>
<keyword evidence="12" id="KW-0051">Antiviral defense</keyword>
<dbReference type="CDD" id="cd18034">
    <property type="entry name" value="DEXHc_dicer"/>
    <property type="match status" value="1"/>
</dbReference>
<keyword evidence="8" id="KW-0347">Helicase</keyword>
<evidence type="ECO:0000256" key="3">
    <source>
        <dbReference type="ARBA" id="ARBA00022721"/>
    </source>
</evidence>
<dbReference type="GO" id="GO:0004525">
    <property type="term" value="F:ribonuclease III activity"/>
    <property type="evidence" value="ECO:0007669"/>
    <property type="project" value="InterPro"/>
</dbReference>
<feature type="domain" description="Helicase C-terminal" evidence="20">
    <location>
        <begin position="401"/>
        <end position="587"/>
    </location>
</feature>
<protein>
    <recommendedName>
        <fullName evidence="24">Dicer-like protein 2</fullName>
    </recommendedName>
</protein>
<evidence type="ECO:0000256" key="16">
    <source>
        <dbReference type="SAM" id="Coils"/>
    </source>
</evidence>